<dbReference type="PROSITE" id="PS01187">
    <property type="entry name" value="EGF_CA"/>
    <property type="match status" value="2"/>
</dbReference>
<feature type="disulfide bond" evidence="11">
    <location>
        <begin position="992"/>
        <end position="1001"/>
    </location>
</feature>
<dbReference type="Pfam" id="PF01463">
    <property type="entry name" value="LRRCT"/>
    <property type="match status" value="3"/>
</dbReference>
<dbReference type="PROSITE" id="PS50025">
    <property type="entry name" value="LAM_G_DOMAIN"/>
    <property type="match status" value="1"/>
</dbReference>
<dbReference type="PROSITE" id="PS01225">
    <property type="entry name" value="CTCK_2"/>
    <property type="match status" value="1"/>
</dbReference>
<feature type="domain" description="EGF-like" evidence="16">
    <location>
        <begin position="926"/>
        <end position="964"/>
    </location>
</feature>
<feature type="domain" description="EGF-like" evidence="16">
    <location>
        <begin position="1250"/>
        <end position="1285"/>
    </location>
</feature>
<feature type="disulfide bond" evidence="11">
    <location>
        <begin position="1293"/>
        <end position="1303"/>
    </location>
</feature>
<dbReference type="SUPFAM" id="SSF57184">
    <property type="entry name" value="Growth factor receptor domain"/>
    <property type="match status" value="1"/>
</dbReference>
<dbReference type="SMART" id="SM00369">
    <property type="entry name" value="LRR_TYP"/>
    <property type="match status" value="12"/>
</dbReference>
<evidence type="ECO:0000256" key="5">
    <source>
        <dbReference type="ARBA" id="ARBA00022614"/>
    </source>
</evidence>
<dbReference type="GO" id="GO:0048495">
    <property type="term" value="F:Roundabout binding"/>
    <property type="evidence" value="ECO:0007669"/>
    <property type="project" value="TreeGrafter"/>
</dbReference>
<dbReference type="Gene3D" id="3.80.10.10">
    <property type="entry name" value="Ribonuclease Inhibitor"/>
    <property type="match status" value="5"/>
</dbReference>
<dbReference type="InterPro" id="IPR001611">
    <property type="entry name" value="Leu-rich_rpt"/>
</dbReference>
<dbReference type="PROSITE" id="PS00022">
    <property type="entry name" value="EGF_1"/>
    <property type="match status" value="8"/>
</dbReference>
<dbReference type="Gene3D" id="2.10.25.10">
    <property type="entry name" value="Laminin"/>
    <property type="match status" value="7"/>
</dbReference>
<dbReference type="SMART" id="SM00179">
    <property type="entry name" value="EGF_CA"/>
    <property type="match status" value="6"/>
</dbReference>
<evidence type="ECO:0000256" key="1">
    <source>
        <dbReference type="ARBA" id="ARBA00004613"/>
    </source>
</evidence>
<dbReference type="SMART" id="SM00365">
    <property type="entry name" value="LRR_SD22"/>
    <property type="match status" value="4"/>
</dbReference>
<keyword evidence="5" id="KW-0433">Leucine-rich repeat</keyword>
<dbReference type="InterPro" id="IPR013032">
    <property type="entry name" value="EGF-like_CS"/>
</dbReference>
<dbReference type="GO" id="GO:0048513">
    <property type="term" value="P:animal organ development"/>
    <property type="evidence" value="ECO:0007669"/>
    <property type="project" value="UniProtKB-ARBA"/>
</dbReference>
<dbReference type="SUPFAM" id="SSF57196">
    <property type="entry name" value="EGF/Laminin"/>
    <property type="match status" value="4"/>
</dbReference>
<dbReference type="PROSITE" id="PS51450">
    <property type="entry name" value="LRR"/>
    <property type="match status" value="2"/>
</dbReference>
<dbReference type="PROSITE" id="PS01185">
    <property type="entry name" value="CTCK_1"/>
    <property type="match status" value="1"/>
</dbReference>
<dbReference type="Pfam" id="PF00008">
    <property type="entry name" value="EGF"/>
    <property type="match status" value="5"/>
</dbReference>
<dbReference type="FunFam" id="2.10.25.10:FF:000063">
    <property type="entry name" value="Slit guidance ligand 2"/>
    <property type="match status" value="1"/>
</dbReference>
<dbReference type="GO" id="GO:0007411">
    <property type="term" value="P:axon guidance"/>
    <property type="evidence" value="ECO:0007669"/>
    <property type="project" value="TreeGrafter"/>
</dbReference>
<dbReference type="PANTHER" id="PTHR45836:SF9">
    <property type="entry name" value="SLIT HOMOLOG 3 PROTEIN"/>
    <property type="match status" value="1"/>
</dbReference>
<feature type="domain" description="EGF-like" evidence="16">
    <location>
        <begin position="1012"/>
        <end position="1045"/>
    </location>
</feature>
<evidence type="ECO:0000313" key="18">
    <source>
        <dbReference type="Proteomes" id="UP000472262"/>
    </source>
</evidence>
<evidence type="ECO:0000256" key="11">
    <source>
        <dbReference type="PROSITE-ProRule" id="PRU00076"/>
    </source>
</evidence>
<keyword evidence="9 11" id="KW-1015">Disulfide bond</keyword>
<feature type="domain" description="EGF-like" evidence="16">
    <location>
        <begin position="966"/>
        <end position="1002"/>
    </location>
</feature>
<evidence type="ECO:0000259" key="15">
    <source>
        <dbReference type="PROSITE" id="PS50025"/>
    </source>
</evidence>
<dbReference type="InterPro" id="IPR032675">
    <property type="entry name" value="LRR_dom_sf"/>
</dbReference>
<evidence type="ECO:0000256" key="9">
    <source>
        <dbReference type="ARBA" id="ARBA00023157"/>
    </source>
</evidence>
<dbReference type="SMART" id="SM00082">
    <property type="entry name" value="LRRCT"/>
    <property type="match status" value="3"/>
</dbReference>
<dbReference type="FunFam" id="2.10.25.10:FF:000054">
    <property type="entry name" value="Slit guidance ligand 2"/>
    <property type="match status" value="1"/>
</dbReference>
<feature type="disulfide bond" evidence="11">
    <location>
        <begin position="1275"/>
        <end position="1284"/>
    </location>
</feature>
<dbReference type="InterPro" id="IPR001881">
    <property type="entry name" value="EGF-like_Ca-bd_dom"/>
</dbReference>
<dbReference type="InterPro" id="IPR006207">
    <property type="entry name" value="Cys_knot_C"/>
</dbReference>
<keyword evidence="18" id="KW-1185">Reference proteome</keyword>
<feature type="disulfide bond" evidence="11">
    <location>
        <begin position="835"/>
        <end position="844"/>
    </location>
</feature>
<keyword evidence="7" id="KW-0677">Repeat</keyword>
<feature type="domain" description="EGF-like" evidence="16">
    <location>
        <begin position="1289"/>
        <end position="1325"/>
    </location>
</feature>
<keyword evidence="3" id="KW-0964">Secreted</keyword>
<evidence type="ECO:0000259" key="16">
    <source>
        <dbReference type="PROSITE" id="PS50026"/>
    </source>
</evidence>
<dbReference type="FunFam" id="2.10.25.10:FF:000045">
    <property type="entry name" value="Slit guidance ligand 2"/>
    <property type="match status" value="1"/>
</dbReference>
<comment type="caution">
    <text evidence="11">Lacks conserved residue(s) required for the propagation of feature annotation.</text>
</comment>
<feature type="disulfide bond" evidence="12">
    <location>
        <begin position="1186"/>
        <end position="1213"/>
    </location>
</feature>
<dbReference type="SMART" id="SM00041">
    <property type="entry name" value="CT"/>
    <property type="match status" value="1"/>
</dbReference>
<feature type="domain" description="Laminin G" evidence="15">
    <location>
        <begin position="1048"/>
        <end position="1213"/>
    </location>
</feature>
<feature type="domain" description="CTCK" evidence="14">
    <location>
        <begin position="1330"/>
        <end position="1403"/>
    </location>
</feature>
<dbReference type="InterPro" id="IPR018097">
    <property type="entry name" value="EGF_Ca-bd_CS"/>
</dbReference>
<evidence type="ECO:0000256" key="12">
    <source>
        <dbReference type="PROSITE-ProRule" id="PRU00122"/>
    </source>
</evidence>
<feature type="disulfide bond" evidence="11">
    <location>
        <begin position="1254"/>
        <end position="1264"/>
    </location>
</feature>
<reference evidence="17" key="2">
    <citation type="submission" date="2025-09" db="UniProtKB">
        <authorList>
            <consortium name="Ensembl"/>
        </authorList>
    </citation>
    <scope>IDENTIFICATION</scope>
</reference>
<dbReference type="Ensembl" id="ENSSGRT00000044333.1">
    <property type="protein sequence ID" value="ENSSGRP00000041360.1"/>
    <property type="gene ID" value="ENSSGRG00000021593.1"/>
</dbReference>
<evidence type="ECO:0000313" key="17">
    <source>
        <dbReference type="Ensembl" id="ENSSGRP00000041360.1"/>
    </source>
</evidence>
<dbReference type="CDD" id="cd00110">
    <property type="entry name" value="LamG"/>
    <property type="match status" value="1"/>
</dbReference>
<dbReference type="InterPro" id="IPR009030">
    <property type="entry name" value="Growth_fac_rcpt_cys_sf"/>
</dbReference>
<dbReference type="Gene3D" id="2.60.120.200">
    <property type="match status" value="1"/>
</dbReference>
<evidence type="ECO:0000256" key="13">
    <source>
        <dbReference type="SAM" id="Phobius"/>
    </source>
</evidence>
<dbReference type="Pfam" id="PF13855">
    <property type="entry name" value="LRR_8"/>
    <property type="match status" value="6"/>
</dbReference>
<keyword evidence="4 11" id="KW-0245">EGF-like domain</keyword>
<dbReference type="GO" id="GO:0005509">
    <property type="term" value="F:calcium ion binding"/>
    <property type="evidence" value="ECO:0007669"/>
    <property type="project" value="InterPro"/>
</dbReference>
<dbReference type="InterPro" id="IPR000372">
    <property type="entry name" value="LRRNT"/>
</dbReference>
<dbReference type="CDD" id="cd00054">
    <property type="entry name" value="EGF_CA"/>
    <property type="match status" value="6"/>
</dbReference>
<evidence type="ECO:0000256" key="8">
    <source>
        <dbReference type="ARBA" id="ARBA00022902"/>
    </source>
</evidence>
<proteinExistence type="predicted"/>
<dbReference type="InterPro" id="IPR051355">
    <property type="entry name" value="Notch/Slit_guidance"/>
</dbReference>
<dbReference type="SMART" id="SM00282">
    <property type="entry name" value="LamG"/>
    <property type="match status" value="1"/>
</dbReference>
<keyword evidence="8" id="KW-0524">Neurogenesis</keyword>
<dbReference type="FunFam" id="2.10.25.10:FF:000053">
    <property type="entry name" value="Slit guidance ligand 2"/>
    <property type="match status" value="1"/>
</dbReference>
<protein>
    <submittedName>
        <fullName evidence="17">Slit homolog 3 protein-like</fullName>
    </submittedName>
</protein>
<name>A0A672MVR9_SINGR</name>
<dbReference type="GO" id="GO:0008201">
    <property type="term" value="F:heparin binding"/>
    <property type="evidence" value="ECO:0007669"/>
    <property type="project" value="TreeGrafter"/>
</dbReference>
<gene>
    <name evidence="17" type="primary">LOC107567472</name>
</gene>
<dbReference type="Pfam" id="PF12661">
    <property type="entry name" value="hEGF"/>
    <property type="match status" value="1"/>
</dbReference>
<dbReference type="SMART" id="SM00181">
    <property type="entry name" value="EGF"/>
    <property type="match status" value="9"/>
</dbReference>
<dbReference type="InterPro" id="IPR000742">
    <property type="entry name" value="EGF"/>
</dbReference>
<dbReference type="FunFam" id="2.10.25.10:FF:000099">
    <property type="entry name" value="Slit guidance ligand 2"/>
    <property type="match status" value="1"/>
</dbReference>
<keyword evidence="13" id="KW-0812">Transmembrane</keyword>
<feature type="disulfide bond" evidence="11">
    <location>
        <begin position="1315"/>
        <end position="1324"/>
    </location>
</feature>
<keyword evidence="2" id="KW-0217">Developmental protein</keyword>
<dbReference type="InterPro" id="IPR000152">
    <property type="entry name" value="EGF-type_Asp/Asn_hydroxyl_site"/>
</dbReference>
<evidence type="ECO:0000256" key="3">
    <source>
        <dbReference type="ARBA" id="ARBA00022525"/>
    </source>
</evidence>
<sequence length="1404" mass="154745">MSFYSANVCPPLCMRCIVRLEGCTKEHDVHIKRVVPVGRQQTVHLPQNAFDRNVKWLQTNPNISLFLFVISLSRDLSENQIQAIPRKAFRGITAVKNLQLDSNHISCIEDGAFRALRDLEILTLNNNNITLIPLSIPVHTKLSIVIYLHIQLSIYIFLFLIYLFYFFIFFYLCFLFCPCHSVTLWKLLSQKQIPCMCKHTVPGTAQKEPRSCAPQASICPAACTCNSNIVDCRKKGLMEIPANLPEGIVEIRLEQNMIKGIPAGAFSTYKKLKRIDLSKNQISEIAEDAFSGLRSLTSLVLYGNKIAEIPKGLFDGLVSLQLLLLNANKINCLRVNTFKDLQNLNLLSLYDNKLQTISKGLFTPLRTIKTLHLAQNPFMCDCHLKWLADYLFDNPIETSGARCSHPRRLANKRISQVKGKKFRCTGAEEYRSHLSGECFQDLVCPERCRCEGTVVDCSNLKLTKTPPHLPEHTTDLRLNDNEISVLEATGAFKKLPNLRKINLSNNKLRDIREGAFDGAGGVLELLLTGNKLQSVSGRMFKGLSGLKTLMLRSNQISCVDNATFTGLSSVRLLSLYDNRISTIAPGAFNTLHSLSTINLLSNPYVCDCHLAWLGLWLKKTRVVSGNPRCQKPAFLKEIPIQDVAMPDFSCDGTEENVCLPSAPRCPDSCSCSDTVVRCSNRGLRSLPKGIPKDTTEVILSYNQIRCVPVHAFDGLRSLRLTLHGNDLSTIPEGAFSHLTSLSHLALGANPLYCDCELRWLSQWVKAGFKEPGIARCTGPPGMADRLLLTTPLSQFQCKGPADLNLMSKCAPCRASPCQNNGTCVSDVMGSYHCTCPFGYKGRNCEIPINACISLPCVNGGTCHLTPGLDGHYSCVCPPGYEGQQCELNPDDCEDNDCENNSTCVDGINNYTCICPPNYRGDLCEEVIDPCLPGFDLCQHDSKCVLLSKGYRCECLPGYVGQHCEQDYNDCLENKCQHGAECNDAINGYTCVCKEGFSGLFCETPPPMILLQKTSPCDQSYCQNGAQCLVVEGEPVCRCPPGSKCHKMVTVHFLGKDTYLELSGAKIRPPMHISLQVATDKDNGILFYKEDHDPLALELYQGHIRLIYDVAKYPPTTVYSVESVNDGLFHTVEVLIQNQTLSLVVDKGAPKSLGKLPRPPAVDHNTQLYIGGLRPGPDRPLQSFNGCIHDVRLNGELQDLGSGVAGVEGILPGCHSCSVCAHGACRQRGEAGVTCECPTGHSGPLCEETTSQNPCQNSRCVHGVCVLKGSSYSCSCADGYSGQFCDRRQESAVCKGLHCIHGECRVTESGETFCHCQPGYSGPTCEIEPTCQGEMVRELLKRNMGHKNCTSTNKIARCPSTCRSSLCCAPTKSRRRKVSFKCSDGSSFSEEMETTVECSCTKCIL</sequence>
<dbReference type="PROSITE" id="PS50026">
    <property type="entry name" value="EGF_3"/>
    <property type="match status" value="8"/>
</dbReference>
<dbReference type="Proteomes" id="UP000472262">
    <property type="component" value="Unassembled WGS sequence"/>
</dbReference>
<accession>A0A672MVR9</accession>
<feature type="domain" description="EGF-like" evidence="16">
    <location>
        <begin position="888"/>
        <end position="924"/>
    </location>
</feature>
<feature type="domain" description="EGF-like" evidence="16">
    <location>
        <begin position="847"/>
        <end position="886"/>
    </location>
</feature>
<dbReference type="InterPro" id="IPR013320">
    <property type="entry name" value="ConA-like_dom_sf"/>
</dbReference>
<dbReference type="SUPFAM" id="SSF49899">
    <property type="entry name" value="Concanavalin A-like lectins/glucanases"/>
    <property type="match status" value="1"/>
</dbReference>
<feature type="transmembrane region" description="Helical" evidence="13">
    <location>
        <begin position="152"/>
        <end position="172"/>
    </location>
</feature>
<dbReference type="FunFam" id="3.80.10.10:FF:000002">
    <property type="entry name" value="Slit guidance ligand 2"/>
    <property type="match status" value="2"/>
</dbReference>
<evidence type="ECO:0000256" key="7">
    <source>
        <dbReference type="ARBA" id="ARBA00022737"/>
    </source>
</evidence>
<dbReference type="GO" id="GO:0050919">
    <property type="term" value="P:negative chemotaxis"/>
    <property type="evidence" value="ECO:0007669"/>
    <property type="project" value="TreeGrafter"/>
</dbReference>
<feature type="domain" description="EGF-like" evidence="16">
    <location>
        <begin position="810"/>
        <end position="845"/>
    </location>
</feature>
<keyword evidence="6" id="KW-0732">Signal</keyword>
<dbReference type="SUPFAM" id="SSF52058">
    <property type="entry name" value="L domain-like"/>
    <property type="match status" value="4"/>
</dbReference>
<dbReference type="PROSITE" id="PS01186">
    <property type="entry name" value="EGF_2"/>
    <property type="match status" value="6"/>
</dbReference>
<dbReference type="Pfam" id="PF01462">
    <property type="entry name" value="LRRNT"/>
    <property type="match status" value="2"/>
</dbReference>
<keyword evidence="10" id="KW-0325">Glycoprotein</keyword>
<organism evidence="17 18">
    <name type="scientific">Sinocyclocheilus grahami</name>
    <name type="common">Dianchi golden-line fish</name>
    <name type="synonym">Barbus grahami</name>
    <dbReference type="NCBI Taxonomy" id="75366"/>
    <lineage>
        <taxon>Eukaryota</taxon>
        <taxon>Metazoa</taxon>
        <taxon>Chordata</taxon>
        <taxon>Craniata</taxon>
        <taxon>Vertebrata</taxon>
        <taxon>Euteleostomi</taxon>
        <taxon>Actinopterygii</taxon>
        <taxon>Neopterygii</taxon>
        <taxon>Teleostei</taxon>
        <taxon>Ostariophysi</taxon>
        <taxon>Cypriniformes</taxon>
        <taxon>Cyprinidae</taxon>
        <taxon>Cyprininae</taxon>
        <taxon>Sinocyclocheilus</taxon>
    </lineage>
</organism>
<feature type="disulfide bond" evidence="11">
    <location>
        <begin position="876"/>
        <end position="885"/>
    </location>
</feature>
<keyword evidence="13" id="KW-1133">Transmembrane helix</keyword>
<comment type="subcellular location">
    <subcellularLocation>
        <location evidence="1">Secreted</location>
    </subcellularLocation>
</comment>
<evidence type="ECO:0000256" key="2">
    <source>
        <dbReference type="ARBA" id="ARBA00022473"/>
    </source>
</evidence>
<evidence type="ECO:0000256" key="10">
    <source>
        <dbReference type="ARBA" id="ARBA00023180"/>
    </source>
</evidence>
<evidence type="ECO:0000256" key="4">
    <source>
        <dbReference type="ARBA" id="ARBA00022536"/>
    </source>
</evidence>
<evidence type="ECO:0000259" key="14">
    <source>
        <dbReference type="PROSITE" id="PS01225"/>
    </source>
</evidence>
<dbReference type="GO" id="GO:0005615">
    <property type="term" value="C:extracellular space"/>
    <property type="evidence" value="ECO:0007669"/>
    <property type="project" value="UniProtKB-ARBA"/>
</dbReference>
<keyword evidence="13" id="KW-0472">Membrane</keyword>
<dbReference type="SMART" id="SM00013">
    <property type="entry name" value="LRRNT"/>
    <property type="match status" value="3"/>
</dbReference>
<dbReference type="InterPro" id="IPR001791">
    <property type="entry name" value="Laminin_G"/>
</dbReference>
<reference evidence="17" key="1">
    <citation type="submission" date="2025-08" db="UniProtKB">
        <authorList>
            <consortium name="Ensembl"/>
        </authorList>
    </citation>
    <scope>IDENTIFICATION</scope>
</reference>
<dbReference type="InterPro" id="IPR003591">
    <property type="entry name" value="Leu-rich_rpt_typical-subtyp"/>
</dbReference>
<dbReference type="Pfam" id="PF02210">
    <property type="entry name" value="Laminin_G_2"/>
    <property type="match status" value="1"/>
</dbReference>
<feature type="disulfide bond" evidence="11">
    <location>
        <begin position="954"/>
        <end position="963"/>
    </location>
</feature>
<dbReference type="PROSITE" id="PS00010">
    <property type="entry name" value="ASX_HYDROXYL"/>
    <property type="match status" value="2"/>
</dbReference>
<feature type="disulfide bond" evidence="11">
    <location>
        <begin position="914"/>
        <end position="923"/>
    </location>
</feature>
<dbReference type="PANTHER" id="PTHR45836">
    <property type="entry name" value="SLIT HOMOLOG"/>
    <property type="match status" value="1"/>
</dbReference>
<evidence type="ECO:0000256" key="6">
    <source>
        <dbReference type="ARBA" id="ARBA00022729"/>
    </source>
</evidence>
<dbReference type="InterPro" id="IPR000483">
    <property type="entry name" value="Cys-rich_flank_reg_C"/>
</dbReference>